<dbReference type="EMBL" id="HBIE01034577">
    <property type="protein sequence ID" value="CAE0315512.1"/>
    <property type="molecule type" value="Transcribed_RNA"/>
</dbReference>
<name>A0A7S3I7T1_9SPIT</name>
<gene>
    <name evidence="2" type="ORF">FEHR0123_LOCUS10440</name>
</gene>
<keyword evidence="1" id="KW-1133">Transmembrane helix</keyword>
<feature type="transmembrane region" description="Helical" evidence="1">
    <location>
        <begin position="76"/>
        <end position="100"/>
    </location>
</feature>
<feature type="transmembrane region" description="Helical" evidence="1">
    <location>
        <begin position="39"/>
        <end position="64"/>
    </location>
</feature>
<evidence type="ECO:0000256" key="1">
    <source>
        <dbReference type="SAM" id="Phobius"/>
    </source>
</evidence>
<reference evidence="2" key="1">
    <citation type="submission" date="2021-01" db="EMBL/GenBank/DDBJ databases">
        <authorList>
            <person name="Corre E."/>
            <person name="Pelletier E."/>
            <person name="Niang G."/>
            <person name="Scheremetjew M."/>
            <person name="Finn R."/>
            <person name="Kale V."/>
            <person name="Holt S."/>
            <person name="Cochrane G."/>
            <person name="Meng A."/>
            <person name="Brown T."/>
            <person name="Cohen L."/>
        </authorList>
    </citation>
    <scope>NUCLEOTIDE SEQUENCE</scope>
    <source>
        <strain evidence="2">Fehren 1</strain>
    </source>
</reference>
<sequence length="126" mass="14598">MTFTFGYSDTKHAPEANWRVSERKLDIKYKFEQTNSPRFDALIISAMLFAFIAIVPSLFSYIYLVHNKESGTDEVIGWSIIGVSVAFSAWLSLAIFYPFFRSYFDKENVEWPVLKPEDALKVYFAV</sequence>
<protein>
    <submittedName>
        <fullName evidence="2">Uncharacterized protein</fullName>
    </submittedName>
</protein>
<keyword evidence="1" id="KW-0812">Transmembrane</keyword>
<evidence type="ECO:0000313" key="2">
    <source>
        <dbReference type="EMBL" id="CAE0315512.1"/>
    </source>
</evidence>
<dbReference type="AlphaFoldDB" id="A0A7S3I7T1"/>
<accession>A0A7S3I7T1</accession>
<keyword evidence="1" id="KW-0472">Membrane</keyword>
<proteinExistence type="predicted"/>
<organism evidence="2">
    <name type="scientific">Favella ehrenbergii</name>
    <dbReference type="NCBI Taxonomy" id="182087"/>
    <lineage>
        <taxon>Eukaryota</taxon>
        <taxon>Sar</taxon>
        <taxon>Alveolata</taxon>
        <taxon>Ciliophora</taxon>
        <taxon>Intramacronucleata</taxon>
        <taxon>Spirotrichea</taxon>
        <taxon>Choreotrichia</taxon>
        <taxon>Tintinnida</taxon>
        <taxon>Xystonellidae</taxon>
        <taxon>Favella</taxon>
    </lineage>
</organism>